<organism evidence="1 2">
    <name type="scientific">Dentiscutata heterogama</name>
    <dbReference type="NCBI Taxonomy" id="1316150"/>
    <lineage>
        <taxon>Eukaryota</taxon>
        <taxon>Fungi</taxon>
        <taxon>Fungi incertae sedis</taxon>
        <taxon>Mucoromycota</taxon>
        <taxon>Glomeromycotina</taxon>
        <taxon>Glomeromycetes</taxon>
        <taxon>Diversisporales</taxon>
        <taxon>Gigasporaceae</taxon>
        <taxon>Dentiscutata</taxon>
    </lineage>
</organism>
<name>A0ACA9PUJ0_9GLOM</name>
<reference evidence="1" key="1">
    <citation type="submission" date="2021-06" db="EMBL/GenBank/DDBJ databases">
        <authorList>
            <person name="Kallberg Y."/>
            <person name="Tangrot J."/>
            <person name="Rosling A."/>
        </authorList>
    </citation>
    <scope>NUCLEOTIDE SEQUENCE</scope>
    <source>
        <strain evidence="1">IL203A</strain>
    </source>
</reference>
<dbReference type="Proteomes" id="UP000789702">
    <property type="component" value="Unassembled WGS sequence"/>
</dbReference>
<feature type="non-terminal residue" evidence="1">
    <location>
        <position position="1"/>
    </location>
</feature>
<accession>A0ACA9PUJ0</accession>
<evidence type="ECO:0000313" key="2">
    <source>
        <dbReference type="Proteomes" id="UP000789702"/>
    </source>
</evidence>
<gene>
    <name evidence="1" type="ORF">DHETER_LOCUS13027</name>
</gene>
<sequence>RSRMEWWYIERSGRRETEGKRWNKNRREGSRKEKMKRKRN</sequence>
<feature type="non-terminal residue" evidence="1">
    <location>
        <position position="40"/>
    </location>
</feature>
<protein>
    <submittedName>
        <fullName evidence="1">4145_t:CDS:1</fullName>
    </submittedName>
</protein>
<evidence type="ECO:0000313" key="1">
    <source>
        <dbReference type="EMBL" id="CAG8724386.1"/>
    </source>
</evidence>
<dbReference type="EMBL" id="CAJVPU010034135">
    <property type="protein sequence ID" value="CAG8724386.1"/>
    <property type="molecule type" value="Genomic_DNA"/>
</dbReference>
<comment type="caution">
    <text evidence="1">The sequence shown here is derived from an EMBL/GenBank/DDBJ whole genome shotgun (WGS) entry which is preliminary data.</text>
</comment>
<proteinExistence type="predicted"/>
<keyword evidence="2" id="KW-1185">Reference proteome</keyword>